<name>A0A318TFB9_9HYPH</name>
<dbReference type="AlphaFoldDB" id="A0A318TFB9"/>
<dbReference type="EMBL" id="QJTF01000015">
    <property type="protein sequence ID" value="PYE87187.1"/>
    <property type="molecule type" value="Genomic_DNA"/>
</dbReference>
<evidence type="ECO:0000256" key="3">
    <source>
        <dbReference type="ARBA" id="ARBA00022801"/>
    </source>
</evidence>
<dbReference type="SUPFAM" id="SSF52096">
    <property type="entry name" value="ClpP/crotonase"/>
    <property type="match status" value="1"/>
</dbReference>
<dbReference type="InterPro" id="IPR032259">
    <property type="entry name" value="HIBYL-CoA-H"/>
</dbReference>
<feature type="domain" description="Enoyl-CoA hydratase/isomerase" evidence="4">
    <location>
        <begin position="20"/>
        <end position="339"/>
    </location>
</feature>
<organism evidence="5 6">
    <name type="scientific">Phyllobacterium leguminum</name>
    <dbReference type="NCBI Taxonomy" id="314237"/>
    <lineage>
        <taxon>Bacteria</taxon>
        <taxon>Pseudomonadati</taxon>
        <taxon>Pseudomonadota</taxon>
        <taxon>Alphaproteobacteria</taxon>
        <taxon>Hyphomicrobiales</taxon>
        <taxon>Phyllobacteriaceae</taxon>
        <taxon>Phyllobacterium</taxon>
    </lineage>
</organism>
<dbReference type="CDD" id="cd06558">
    <property type="entry name" value="crotonase-like"/>
    <property type="match status" value="1"/>
</dbReference>
<dbReference type="GO" id="GO:0003860">
    <property type="term" value="F:3-hydroxyisobutyryl-CoA hydrolase activity"/>
    <property type="evidence" value="ECO:0007669"/>
    <property type="project" value="UniProtKB-EC"/>
</dbReference>
<gene>
    <name evidence="5" type="ORF">C7477_11541</name>
</gene>
<dbReference type="PANTHER" id="PTHR43176:SF3">
    <property type="entry name" value="3-HYDROXYISOBUTYRYL-COA HYDROLASE, MITOCHONDRIAL"/>
    <property type="match status" value="1"/>
</dbReference>
<dbReference type="EC" id="3.1.2.4" evidence="2"/>
<evidence type="ECO:0000256" key="2">
    <source>
        <dbReference type="ARBA" id="ARBA00011915"/>
    </source>
</evidence>
<dbReference type="Gene3D" id="3.90.226.10">
    <property type="entry name" value="2-enoyl-CoA Hydratase, Chain A, domain 1"/>
    <property type="match status" value="1"/>
</dbReference>
<dbReference type="InterPro" id="IPR045004">
    <property type="entry name" value="ECH_dom"/>
</dbReference>
<dbReference type="PANTHER" id="PTHR43176">
    <property type="entry name" value="3-HYDROXYISOBUTYRYL-COA HYDROLASE-RELATED"/>
    <property type="match status" value="1"/>
</dbReference>
<dbReference type="OrthoDB" id="9790967at2"/>
<evidence type="ECO:0000313" key="5">
    <source>
        <dbReference type="EMBL" id="PYE87187.1"/>
    </source>
</evidence>
<proteinExistence type="predicted"/>
<dbReference type="RefSeq" id="WP_110752849.1">
    <property type="nucleotide sequence ID" value="NZ_QJTF01000015.1"/>
</dbReference>
<keyword evidence="6" id="KW-1185">Reference proteome</keyword>
<dbReference type="NCBIfam" id="NF004127">
    <property type="entry name" value="PRK05617.1"/>
    <property type="match status" value="1"/>
</dbReference>
<keyword evidence="3" id="KW-0378">Hydrolase</keyword>
<dbReference type="GO" id="GO:0006574">
    <property type="term" value="P:L-valine catabolic process"/>
    <property type="evidence" value="ECO:0007669"/>
    <property type="project" value="TreeGrafter"/>
</dbReference>
<accession>A0A318TFB9</accession>
<sequence>MEVDFGGGGEVIFERKGFAGLIRLTRPTALNALTHGMVTAIRRALTAWEAEPQVACVIVEGEERAFCAGGDVAAVYKAGREGNPSYRFFAEEYRLNAQIKRYSKPCIAFLDGIVMGGGAGISIHGSHRVVTENTLFAMPETGIGFFPDVGTSAFLPHLPGHFGIYLALTGNRIRWGDCLNTGIATHAVVAAEIERIRALLIETGDADAAFVNTANPDFETDIETIDLIAQCFAAPTLEDCIFELAGKAANGSASAEGILKRMKSRSPTSLYVTFRQMREGRALSMDDCMKMDYRILNRMLESHDFYEGVRAVLIDKDGMPRWKPAKLKDVRTSDVDAYFVQLGDKELTLP</sequence>
<evidence type="ECO:0000313" key="6">
    <source>
        <dbReference type="Proteomes" id="UP000247454"/>
    </source>
</evidence>
<evidence type="ECO:0000256" key="1">
    <source>
        <dbReference type="ARBA" id="ARBA00001709"/>
    </source>
</evidence>
<reference evidence="5 6" key="1">
    <citation type="submission" date="2018-06" db="EMBL/GenBank/DDBJ databases">
        <title>Genomic Encyclopedia of Type Strains, Phase III (KMG-III): the genomes of soil and plant-associated and newly described type strains.</title>
        <authorList>
            <person name="Whitman W."/>
        </authorList>
    </citation>
    <scope>NUCLEOTIDE SEQUENCE [LARGE SCALE GENOMIC DNA]</scope>
    <source>
        <strain evidence="5 6">ORS 1419</strain>
    </source>
</reference>
<protein>
    <recommendedName>
        <fullName evidence="2">3-hydroxyisobutyryl-CoA hydrolase</fullName>
        <ecNumber evidence="2">3.1.2.4</ecNumber>
    </recommendedName>
</protein>
<comment type="caution">
    <text evidence="5">The sequence shown here is derived from an EMBL/GenBank/DDBJ whole genome shotgun (WGS) entry which is preliminary data.</text>
</comment>
<dbReference type="Proteomes" id="UP000247454">
    <property type="component" value="Unassembled WGS sequence"/>
</dbReference>
<comment type="catalytic activity">
    <reaction evidence="1">
        <text>3-hydroxy-2-methylpropanoyl-CoA + H2O = 3-hydroxy-2-methylpropanoate + CoA + H(+)</text>
        <dbReference type="Rhea" id="RHEA:20888"/>
        <dbReference type="ChEBI" id="CHEBI:11805"/>
        <dbReference type="ChEBI" id="CHEBI:15377"/>
        <dbReference type="ChEBI" id="CHEBI:15378"/>
        <dbReference type="ChEBI" id="CHEBI:57287"/>
        <dbReference type="ChEBI" id="CHEBI:57340"/>
        <dbReference type="EC" id="3.1.2.4"/>
    </reaction>
</comment>
<dbReference type="Pfam" id="PF16113">
    <property type="entry name" value="ECH_2"/>
    <property type="match status" value="1"/>
</dbReference>
<dbReference type="InterPro" id="IPR029045">
    <property type="entry name" value="ClpP/crotonase-like_dom_sf"/>
</dbReference>
<evidence type="ECO:0000259" key="4">
    <source>
        <dbReference type="Pfam" id="PF16113"/>
    </source>
</evidence>